<protein>
    <submittedName>
        <fullName evidence="1">Uncharacterized protein</fullName>
    </submittedName>
</protein>
<dbReference type="OrthoDB" id="1536762at2759"/>
<evidence type="ECO:0000313" key="2">
    <source>
        <dbReference type="Proteomes" id="UP000027138"/>
    </source>
</evidence>
<gene>
    <name evidence="1" type="ORF">JCGZ_17693</name>
</gene>
<dbReference type="Proteomes" id="UP000027138">
    <property type="component" value="Unassembled WGS sequence"/>
</dbReference>
<dbReference type="AlphaFoldDB" id="A0A067K2P8"/>
<dbReference type="EMBL" id="KK914893">
    <property type="protein sequence ID" value="KDP26535.1"/>
    <property type="molecule type" value="Genomic_DNA"/>
</dbReference>
<reference evidence="1 2" key="1">
    <citation type="journal article" date="2014" name="PLoS ONE">
        <title>Global Analysis of Gene Expression Profiles in Physic Nut (Jatropha curcas L.) Seedlings Exposed to Salt Stress.</title>
        <authorList>
            <person name="Zhang L."/>
            <person name="Zhang C."/>
            <person name="Wu P."/>
            <person name="Chen Y."/>
            <person name="Li M."/>
            <person name="Jiang H."/>
            <person name="Wu G."/>
        </authorList>
    </citation>
    <scope>NUCLEOTIDE SEQUENCE [LARGE SCALE GENOMIC DNA]</scope>
    <source>
        <strain evidence="2">cv. GZQX0401</strain>
        <tissue evidence="1">Young leaves</tissue>
    </source>
</reference>
<organism evidence="1 2">
    <name type="scientific">Jatropha curcas</name>
    <name type="common">Barbados nut</name>
    <dbReference type="NCBI Taxonomy" id="180498"/>
    <lineage>
        <taxon>Eukaryota</taxon>
        <taxon>Viridiplantae</taxon>
        <taxon>Streptophyta</taxon>
        <taxon>Embryophyta</taxon>
        <taxon>Tracheophyta</taxon>
        <taxon>Spermatophyta</taxon>
        <taxon>Magnoliopsida</taxon>
        <taxon>eudicotyledons</taxon>
        <taxon>Gunneridae</taxon>
        <taxon>Pentapetalae</taxon>
        <taxon>rosids</taxon>
        <taxon>fabids</taxon>
        <taxon>Malpighiales</taxon>
        <taxon>Euphorbiaceae</taxon>
        <taxon>Crotonoideae</taxon>
        <taxon>Jatropheae</taxon>
        <taxon>Jatropha</taxon>
    </lineage>
</organism>
<name>A0A067K2P8_JATCU</name>
<sequence>MSCLNLRLPPAKKAWKAFTSKLQSKLSLHKLQDSKSMKKKSKYKTKTKAIIKRRIFSSSSYSLLPFKRRRRSVFFPSPKKPAPVYIDKLFREPVADELVAQRLQSAKTVKVLVDKQASREDGRGNGRGVGEADDMWESLGFASPQMRGIDERAEQFIASFRAEMEVQEKIARGIYIENGSSS</sequence>
<proteinExistence type="predicted"/>
<accession>A0A067K2P8</accession>
<evidence type="ECO:0000313" key="1">
    <source>
        <dbReference type="EMBL" id="KDP26535.1"/>
    </source>
</evidence>
<keyword evidence="2" id="KW-1185">Reference proteome</keyword>